<keyword evidence="1 6" id="KW-0349">Heme</keyword>
<dbReference type="InterPro" id="IPR005804">
    <property type="entry name" value="FA_desaturase_dom"/>
</dbReference>
<keyword evidence="6" id="KW-0812">Transmembrane</keyword>
<evidence type="ECO:0000256" key="2">
    <source>
        <dbReference type="ARBA" id="ARBA00022723"/>
    </source>
</evidence>
<dbReference type="PANTHER" id="PTHR16740:SF1">
    <property type="entry name" value="CYTOCHROME B5-RELATED PROTEIN-RELATED"/>
    <property type="match status" value="1"/>
</dbReference>
<feature type="transmembrane region" description="Helical" evidence="6">
    <location>
        <begin position="254"/>
        <end position="274"/>
    </location>
</feature>
<dbReference type="PROSITE" id="PS00191">
    <property type="entry name" value="CYTOCHROME_B5_1"/>
    <property type="match status" value="1"/>
</dbReference>
<dbReference type="PROSITE" id="PS50255">
    <property type="entry name" value="CYTOCHROME_B5_2"/>
    <property type="match status" value="1"/>
</dbReference>
<dbReference type="GO" id="GO:0046872">
    <property type="term" value="F:metal ion binding"/>
    <property type="evidence" value="ECO:0007669"/>
    <property type="project" value="UniProtKB-UniRule"/>
</dbReference>
<dbReference type="Pfam" id="PF00487">
    <property type="entry name" value="FA_desaturase"/>
    <property type="match status" value="1"/>
</dbReference>
<keyword evidence="3 6" id="KW-0408">Iron</keyword>
<gene>
    <name evidence="8" type="primary">Cyt-b5-r_2</name>
    <name evidence="8" type="ORF">Bhyg_02163</name>
</gene>
<dbReference type="FunFam" id="3.10.120.10:FF:000020">
    <property type="entry name" value="Cytochrome b5-related protein"/>
    <property type="match status" value="1"/>
</dbReference>
<keyword evidence="2 6" id="KW-0479">Metal-binding</keyword>
<dbReference type="Gene3D" id="3.10.120.10">
    <property type="entry name" value="Cytochrome b5-like heme/steroid binding domain"/>
    <property type="match status" value="1"/>
</dbReference>
<comment type="caution">
    <text evidence="8">The sequence shown here is derived from an EMBL/GenBank/DDBJ whole genome shotgun (WGS) entry which is preliminary data.</text>
</comment>
<evidence type="ECO:0000256" key="4">
    <source>
        <dbReference type="ARBA" id="ARBA00055674"/>
    </source>
</evidence>
<dbReference type="InterPro" id="IPR036400">
    <property type="entry name" value="Cyt_B5-like_heme/steroid_sf"/>
</dbReference>
<feature type="domain" description="Cytochrome b5 heme-binding" evidence="7">
    <location>
        <begin position="45"/>
        <end position="110"/>
    </location>
</feature>
<comment type="function">
    <text evidence="4">May play a role in muscle cell metabolism.</text>
</comment>
<feature type="transmembrane region" description="Helical" evidence="6">
    <location>
        <begin position="172"/>
        <end position="192"/>
    </location>
</feature>
<comment type="caution">
    <text evidence="6">Lacks conserved residue(s) required for the propagation of feature annotation.</text>
</comment>
<dbReference type="Proteomes" id="UP001151699">
    <property type="component" value="Chromosome A"/>
</dbReference>
<dbReference type="AlphaFoldDB" id="A0A9Q0NBJ8"/>
<dbReference type="SUPFAM" id="SSF55856">
    <property type="entry name" value="Cytochrome b5-like heme/steroid binding domain"/>
    <property type="match status" value="1"/>
</dbReference>
<dbReference type="InterPro" id="IPR001199">
    <property type="entry name" value="Cyt_B5-like_heme/steroid-bd"/>
</dbReference>
<evidence type="ECO:0000313" key="8">
    <source>
        <dbReference type="EMBL" id="KAJ6646947.1"/>
    </source>
</evidence>
<evidence type="ECO:0000256" key="5">
    <source>
        <dbReference type="ARBA" id="ARBA00073492"/>
    </source>
</evidence>
<keyword evidence="6" id="KW-1133">Transmembrane helix</keyword>
<keyword evidence="6" id="KW-0472">Membrane</keyword>
<sequence length="459" mass="53824">MALLVTIIMSSEKRFSTIANNYPTFQDINPLALNPSRWMNSRRADDKAEGLWRLHDTLYDLTDFVKLHPGGADWIKFTRGTDITEAFEVHHIYPALPERLLEKYKVRKATEPRNYKFTFNDDGFFRTFRRKVAKKLKTVDRSPEKMSKIYIDGFLFVTFLAAILAMQWDSMALVILSSLCLNYTTISAHNFFHQKDNFRMYYFNLCFLSYRDWRIQHSISHHLYTNSLYDLEVTTFEPFLCWIPKASKNVVQRYVSWIYSPFIYSAIFILHYIQNLILCIVNRKNLLRLEHLIPFTLPLAMYILGGQNFTMVLKTWMSIIFIGSFFFGFIGLNAGHHNNHNVHEGDTLRQVSNMDWGIYCLDTVIDNSAISHSHLASLTHFGNHLMHHLIPTIDHGIISQFYTILFETMAEFEAEFEEYPWSVLIIGQFKQLAKNKPITEDPIVRKKLRIKEHGGRKMG</sequence>
<keyword evidence="9" id="KW-1185">Reference proteome</keyword>
<evidence type="ECO:0000256" key="1">
    <source>
        <dbReference type="ARBA" id="ARBA00022617"/>
    </source>
</evidence>
<evidence type="ECO:0000256" key="6">
    <source>
        <dbReference type="RuleBase" id="RU362121"/>
    </source>
</evidence>
<feature type="transmembrane region" description="Helical" evidence="6">
    <location>
        <begin position="316"/>
        <end position="334"/>
    </location>
</feature>
<evidence type="ECO:0000259" key="7">
    <source>
        <dbReference type="PROSITE" id="PS50255"/>
    </source>
</evidence>
<protein>
    <recommendedName>
        <fullName evidence="5">Cytochrome b5-related protein</fullName>
    </recommendedName>
</protein>
<dbReference type="SMART" id="SM01117">
    <property type="entry name" value="Cyt-b5"/>
    <property type="match status" value="1"/>
</dbReference>
<dbReference type="InterPro" id="IPR018506">
    <property type="entry name" value="Cyt_B5_heme-BS"/>
</dbReference>
<name>A0A9Q0NBJ8_9DIPT</name>
<feature type="transmembrane region" description="Helical" evidence="6">
    <location>
        <begin position="149"/>
        <end position="166"/>
    </location>
</feature>
<evidence type="ECO:0000313" key="9">
    <source>
        <dbReference type="Proteomes" id="UP001151699"/>
    </source>
</evidence>
<dbReference type="Pfam" id="PF00173">
    <property type="entry name" value="Cyt-b5"/>
    <property type="match status" value="1"/>
</dbReference>
<accession>A0A9Q0NBJ8</accession>
<evidence type="ECO:0000256" key="3">
    <source>
        <dbReference type="ARBA" id="ARBA00023004"/>
    </source>
</evidence>
<comment type="similarity">
    <text evidence="6">Belongs to the cytochrome b5 family.</text>
</comment>
<dbReference type="InterPro" id="IPR053100">
    <property type="entry name" value="Cytochrome_b5-related"/>
</dbReference>
<reference evidence="8" key="1">
    <citation type="submission" date="2022-07" db="EMBL/GenBank/DDBJ databases">
        <authorList>
            <person name="Trinca V."/>
            <person name="Uliana J.V.C."/>
            <person name="Torres T.T."/>
            <person name="Ward R.J."/>
            <person name="Monesi N."/>
        </authorList>
    </citation>
    <scope>NUCLEOTIDE SEQUENCE</scope>
    <source>
        <strain evidence="8">HSMRA1968</strain>
        <tissue evidence="8">Whole embryos</tissue>
    </source>
</reference>
<dbReference type="PANTHER" id="PTHR16740">
    <property type="entry name" value="CYTOCHROME B5-RELATED PROTEIN-RELATED"/>
    <property type="match status" value="1"/>
</dbReference>
<dbReference type="OrthoDB" id="260519at2759"/>
<dbReference type="GO" id="GO:0006629">
    <property type="term" value="P:lipid metabolic process"/>
    <property type="evidence" value="ECO:0007669"/>
    <property type="project" value="InterPro"/>
</dbReference>
<dbReference type="EMBL" id="WJQU01000001">
    <property type="protein sequence ID" value="KAJ6646947.1"/>
    <property type="molecule type" value="Genomic_DNA"/>
</dbReference>
<organism evidence="8 9">
    <name type="scientific">Pseudolycoriella hygida</name>
    <dbReference type="NCBI Taxonomy" id="35572"/>
    <lineage>
        <taxon>Eukaryota</taxon>
        <taxon>Metazoa</taxon>
        <taxon>Ecdysozoa</taxon>
        <taxon>Arthropoda</taxon>
        <taxon>Hexapoda</taxon>
        <taxon>Insecta</taxon>
        <taxon>Pterygota</taxon>
        <taxon>Neoptera</taxon>
        <taxon>Endopterygota</taxon>
        <taxon>Diptera</taxon>
        <taxon>Nematocera</taxon>
        <taxon>Sciaroidea</taxon>
        <taxon>Sciaridae</taxon>
        <taxon>Pseudolycoriella</taxon>
    </lineage>
</organism>
<proteinExistence type="inferred from homology"/>
<dbReference type="GO" id="GO:0020037">
    <property type="term" value="F:heme binding"/>
    <property type="evidence" value="ECO:0007669"/>
    <property type="project" value="UniProtKB-UniRule"/>
</dbReference>